<evidence type="ECO:0000256" key="1">
    <source>
        <dbReference type="SAM" id="Phobius"/>
    </source>
</evidence>
<keyword evidence="1" id="KW-1133">Transmembrane helix</keyword>
<keyword evidence="4" id="KW-1185">Reference proteome</keyword>
<dbReference type="Proteomes" id="UP001437256">
    <property type="component" value="Unassembled WGS sequence"/>
</dbReference>
<accession>A0ABR2ZWB7</accession>
<evidence type="ECO:0000256" key="2">
    <source>
        <dbReference type="SAM" id="SignalP"/>
    </source>
</evidence>
<feature type="transmembrane region" description="Helical" evidence="1">
    <location>
        <begin position="106"/>
        <end position="128"/>
    </location>
</feature>
<protein>
    <submittedName>
        <fullName evidence="3">Uncharacterized protein</fullName>
    </submittedName>
</protein>
<reference evidence="3 4" key="1">
    <citation type="submission" date="2024-05" db="EMBL/GenBank/DDBJ databases">
        <title>A draft genome resource for the thread blight pathogen Marasmius tenuissimus strain MS-2.</title>
        <authorList>
            <person name="Yulfo-Soto G.E."/>
            <person name="Baruah I.K."/>
            <person name="Amoako-Attah I."/>
            <person name="Bukari Y."/>
            <person name="Meinhardt L.W."/>
            <person name="Bailey B.A."/>
            <person name="Cohen S.P."/>
        </authorList>
    </citation>
    <scope>NUCLEOTIDE SEQUENCE [LARGE SCALE GENOMIC DNA]</scope>
    <source>
        <strain evidence="3 4">MS-2</strain>
    </source>
</reference>
<feature type="signal peptide" evidence="2">
    <location>
        <begin position="1"/>
        <end position="21"/>
    </location>
</feature>
<proteinExistence type="predicted"/>
<keyword evidence="1" id="KW-0472">Membrane</keyword>
<feature type="chain" id="PRO_5045085143" evidence="2">
    <location>
        <begin position="22"/>
        <end position="515"/>
    </location>
</feature>
<evidence type="ECO:0000313" key="4">
    <source>
        <dbReference type="Proteomes" id="UP001437256"/>
    </source>
</evidence>
<keyword evidence="2" id="KW-0732">Signal</keyword>
<feature type="transmembrane region" description="Helical" evidence="1">
    <location>
        <begin position="445"/>
        <end position="464"/>
    </location>
</feature>
<gene>
    <name evidence="3" type="ORF">AAF712_007393</name>
</gene>
<feature type="transmembrane region" description="Helical" evidence="1">
    <location>
        <begin position="195"/>
        <end position="215"/>
    </location>
</feature>
<feature type="transmembrane region" description="Helical" evidence="1">
    <location>
        <begin position="484"/>
        <end position="509"/>
    </location>
</feature>
<organism evidence="3 4">
    <name type="scientific">Marasmius tenuissimus</name>
    <dbReference type="NCBI Taxonomy" id="585030"/>
    <lineage>
        <taxon>Eukaryota</taxon>
        <taxon>Fungi</taxon>
        <taxon>Dikarya</taxon>
        <taxon>Basidiomycota</taxon>
        <taxon>Agaricomycotina</taxon>
        <taxon>Agaricomycetes</taxon>
        <taxon>Agaricomycetidae</taxon>
        <taxon>Agaricales</taxon>
        <taxon>Marasmiineae</taxon>
        <taxon>Marasmiaceae</taxon>
        <taxon>Marasmius</taxon>
    </lineage>
</organism>
<sequence length="515" mass="56938">MRLIRFSILSILASHYRVVASNNFTLCLYDIQHTGSRSGVNNLGQFVRNPDDATAIPYITCVNECGTSPDIRPWTLVAQEFSAWLLPYLALLSQLLFGAHDRWDNLLAGVLTIGSPALAAYSVAVTVLNERWLVRLFNSYSWPNRRNAVRVLSSLQQSPIRIGTDRRLLASLVVLPENDAWWSELVAWLDYAHTWSISAASFIAWVVITYAFTIANSFTGDVTTKTAINGHDSMMVKKALDRANKIAYVVGPSDRDPVLASRISGHRAIYLDRDRAHTLHPDQRVTVPIYNYARLFTWTEAVREVATCFSNATTRADSFEPGTSAQVEKYCSLELGPLPPNHSSGVWTRLAIASLAGLGLQWSTTSAAFLTVYLTPTTGLGCRSGAYLVYTSAATLVMIMLILSSILAHYASACSPQDPLRPHIRPLKGRLFAWSSIFLRRSGKILGFLNAMWLITVSVMSRGADKAYMVVIETLDPNIVKAMMAGWISGMVLGVGTAVVFIVFMNLMVQKIVYD</sequence>
<feature type="transmembrane region" description="Helical" evidence="1">
    <location>
        <begin position="387"/>
        <end position="411"/>
    </location>
</feature>
<evidence type="ECO:0000313" key="3">
    <source>
        <dbReference type="EMBL" id="KAL0065615.1"/>
    </source>
</evidence>
<keyword evidence="1" id="KW-0812">Transmembrane</keyword>
<name>A0ABR2ZWB7_9AGAR</name>
<comment type="caution">
    <text evidence="3">The sequence shown here is derived from an EMBL/GenBank/DDBJ whole genome shotgun (WGS) entry which is preliminary data.</text>
</comment>
<feature type="transmembrane region" description="Helical" evidence="1">
    <location>
        <begin position="350"/>
        <end position="375"/>
    </location>
</feature>
<dbReference type="EMBL" id="JBBXMP010000045">
    <property type="protein sequence ID" value="KAL0065615.1"/>
    <property type="molecule type" value="Genomic_DNA"/>
</dbReference>